<dbReference type="STRING" id="145857.GA0070616_3323"/>
<dbReference type="SUPFAM" id="SSF56019">
    <property type="entry name" value="The spindle assembly checkpoint protein mad2"/>
    <property type="match status" value="1"/>
</dbReference>
<dbReference type="InterPro" id="IPR036570">
    <property type="entry name" value="HORMA_dom_sf"/>
</dbReference>
<feature type="domain" description="Bacterial HORMA" evidence="1">
    <location>
        <begin position="3"/>
        <end position="170"/>
    </location>
</feature>
<name>A0A1C6SAT8_9ACTN</name>
<evidence type="ECO:0000313" key="2">
    <source>
        <dbReference type="EMBL" id="SCL26514.1"/>
    </source>
</evidence>
<dbReference type="EMBL" id="FMHT01000003">
    <property type="protein sequence ID" value="SCL26514.1"/>
    <property type="molecule type" value="Genomic_DNA"/>
</dbReference>
<dbReference type="OrthoDB" id="7836191at2"/>
<proteinExistence type="predicted"/>
<organism evidence="2 3">
    <name type="scientific">Micromonospora nigra</name>
    <dbReference type="NCBI Taxonomy" id="145857"/>
    <lineage>
        <taxon>Bacteria</taxon>
        <taxon>Bacillati</taxon>
        <taxon>Actinomycetota</taxon>
        <taxon>Actinomycetes</taxon>
        <taxon>Micromonosporales</taxon>
        <taxon>Micromonosporaceae</taxon>
        <taxon>Micromonospora</taxon>
    </lineage>
</organism>
<gene>
    <name evidence="2" type="ORF">GA0070616_3323</name>
</gene>
<keyword evidence="3" id="KW-1185">Reference proteome</keyword>
<evidence type="ECO:0000313" key="3">
    <source>
        <dbReference type="Proteomes" id="UP000199699"/>
    </source>
</evidence>
<protein>
    <recommendedName>
        <fullName evidence="1">Bacterial HORMA domain-containing protein</fullName>
    </recommendedName>
</protein>
<reference evidence="2 3" key="1">
    <citation type="submission" date="2016-06" db="EMBL/GenBank/DDBJ databases">
        <authorList>
            <person name="Kjaerup R.B."/>
            <person name="Dalgaard T.S."/>
            <person name="Juul-Madsen H.R."/>
        </authorList>
    </citation>
    <scope>NUCLEOTIDE SEQUENCE [LARGE SCALE GENOMIC DNA]</scope>
    <source>
        <strain evidence="2 3">DSM 43818</strain>
    </source>
</reference>
<dbReference type="Proteomes" id="UP000199699">
    <property type="component" value="Unassembled WGS sequence"/>
</dbReference>
<sequence>MTTAVRVNTYAHTTTHVATNMLRGMKQIIQQSGLSTSKIMGDWAVLEAGIAAWLNSGHLNGLVLEIYDPGKRAGDDLAGRFDFTIDYSYYGDGDGELWLDPDTVSYTVLKNGSYPSRCSYRLIADTAPGYPAVDGWSTTTFRSTAGFTRHSVGTAIGGGSLGAGLHYYTRSNG</sequence>
<dbReference type="Pfam" id="PF18173">
    <property type="entry name" value="bacHORMA_2"/>
    <property type="match status" value="1"/>
</dbReference>
<accession>A0A1C6SAT8</accession>
<dbReference type="InterPro" id="IPR040649">
    <property type="entry name" value="Bact_HORMA"/>
</dbReference>
<evidence type="ECO:0000259" key="1">
    <source>
        <dbReference type="Pfam" id="PF18173"/>
    </source>
</evidence>
<dbReference type="RefSeq" id="WP_091082884.1">
    <property type="nucleotide sequence ID" value="NZ_FMHT01000003.1"/>
</dbReference>
<dbReference type="AlphaFoldDB" id="A0A1C6SAT8"/>